<dbReference type="HOGENOM" id="CLU_2752432_0_0_11"/>
<comment type="caution">
    <text evidence="1">The sequence shown here is derived from an EMBL/GenBank/DDBJ whole genome shotgun (WGS) entry which is preliminary data.</text>
</comment>
<dbReference type="Proteomes" id="UP000027178">
    <property type="component" value="Unassembled WGS sequence"/>
</dbReference>
<keyword evidence="2" id="KW-1185">Reference proteome</keyword>
<gene>
    <name evidence="1" type="ORF">KCH_25770</name>
</gene>
<evidence type="ECO:0000313" key="1">
    <source>
        <dbReference type="EMBL" id="KDN85668.1"/>
    </source>
</evidence>
<dbReference type="AlphaFoldDB" id="A0A066YVX4"/>
<sequence>MGTVIASSPLLGLWPSCGHQGAEGRVCTRLRGHRERADGTGPLIHRDKLHAWEEQPAAPWWTDFELDGGS</sequence>
<reference evidence="1 2" key="1">
    <citation type="submission" date="2014-05" db="EMBL/GenBank/DDBJ databases">
        <title>Draft Genome Sequence of Kitasatospora cheerisanensis KCTC 2395.</title>
        <authorList>
            <person name="Nam D.H."/>
        </authorList>
    </citation>
    <scope>NUCLEOTIDE SEQUENCE [LARGE SCALE GENOMIC DNA]</scope>
    <source>
        <strain evidence="1 2">KCTC 2395</strain>
    </source>
</reference>
<accession>A0A066YVX4</accession>
<evidence type="ECO:0000313" key="2">
    <source>
        <dbReference type="Proteomes" id="UP000027178"/>
    </source>
</evidence>
<name>A0A066YVX4_9ACTN</name>
<dbReference type="EMBL" id="JNBY01000080">
    <property type="protein sequence ID" value="KDN85668.1"/>
    <property type="molecule type" value="Genomic_DNA"/>
</dbReference>
<proteinExistence type="predicted"/>
<dbReference type="RefSeq" id="WP_157032009.1">
    <property type="nucleotide sequence ID" value="NZ_KK853997.1"/>
</dbReference>
<organism evidence="1 2">
    <name type="scientific">Kitasatospora cheerisanensis KCTC 2395</name>
    <dbReference type="NCBI Taxonomy" id="1348663"/>
    <lineage>
        <taxon>Bacteria</taxon>
        <taxon>Bacillati</taxon>
        <taxon>Actinomycetota</taxon>
        <taxon>Actinomycetes</taxon>
        <taxon>Kitasatosporales</taxon>
        <taxon>Streptomycetaceae</taxon>
        <taxon>Kitasatospora</taxon>
    </lineage>
</organism>
<protein>
    <submittedName>
        <fullName evidence="1">Uncharacterized protein</fullName>
    </submittedName>
</protein>